<dbReference type="InterPro" id="IPR051698">
    <property type="entry name" value="Transposase_11-like"/>
</dbReference>
<gene>
    <name evidence="3" type="ORF">LDJ79_03980</name>
</gene>
<evidence type="ECO:0000313" key="4">
    <source>
        <dbReference type="Proteomes" id="UP001199044"/>
    </source>
</evidence>
<evidence type="ECO:0000259" key="1">
    <source>
        <dbReference type="Pfam" id="PF01609"/>
    </source>
</evidence>
<sequence>MEYVEFKEHFSILSDTRQERKTTYNFFEVMFQVVTAILSGMKTWDEIEAFGEENLAWFRTFSGYANGVPSHDTRARIVGLVDPEEFSLCFVRWCNDIQRDKQLETTHVAIDGKSLRGTYDYSKNKCLVHMVNAYSVDTGLVLGQVKTDVKSNEITIIPELLKLIKVQNRVISLDAMGCQRSIAEDIVLRGGDYLMSVKENQPRLHELFQSNFSFEKLSDYSSHAVEEEEVGLRGRKMI</sequence>
<dbReference type="InterPro" id="IPR002559">
    <property type="entry name" value="Transposase_11"/>
</dbReference>
<evidence type="ECO:0000259" key="2">
    <source>
        <dbReference type="Pfam" id="PF13808"/>
    </source>
</evidence>
<proteinExistence type="predicted"/>
<accession>A0ABS7YHV4</accession>
<dbReference type="InterPro" id="IPR047647">
    <property type="entry name" value="ISAs1_transpos"/>
</dbReference>
<dbReference type="PANTHER" id="PTHR30298">
    <property type="entry name" value="H REPEAT-ASSOCIATED PREDICTED TRANSPOSASE"/>
    <property type="match status" value="1"/>
</dbReference>
<dbReference type="RefSeq" id="WP_225249672.1">
    <property type="nucleotide sequence ID" value="NZ_JAIWIU010000021.1"/>
</dbReference>
<feature type="non-terminal residue" evidence="3">
    <location>
        <position position="238"/>
    </location>
</feature>
<dbReference type="NCBIfam" id="NF033564">
    <property type="entry name" value="transpos_ISAs1"/>
    <property type="match status" value="1"/>
</dbReference>
<dbReference type="Pfam" id="PF13808">
    <property type="entry name" value="DDE_Tnp_1_assoc"/>
    <property type="match status" value="1"/>
</dbReference>
<reference evidence="4" key="1">
    <citation type="submission" date="2023-07" db="EMBL/GenBank/DDBJ databases">
        <title>Molecular identification of indigenous halophilic bacteria isolated from red sea cost, biodegradation of synthetic dyes and assessment of degraded metabolite toxicity.</title>
        <authorList>
            <person name="Chaieb K."/>
            <person name="Altayb H.N."/>
        </authorList>
    </citation>
    <scope>NUCLEOTIDE SEQUENCE [LARGE SCALE GENOMIC DNA]</scope>
    <source>
        <strain evidence="4">K20</strain>
    </source>
</reference>
<keyword evidence="4" id="KW-1185">Reference proteome</keyword>
<name>A0ABS7YHV4_9VIBR</name>
<organism evidence="3 4">
    <name type="scientific">Vibrio tritonius</name>
    <dbReference type="NCBI Taxonomy" id="1435069"/>
    <lineage>
        <taxon>Bacteria</taxon>
        <taxon>Pseudomonadati</taxon>
        <taxon>Pseudomonadota</taxon>
        <taxon>Gammaproteobacteria</taxon>
        <taxon>Vibrionales</taxon>
        <taxon>Vibrionaceae</taxon>
        <taxon>Vibrio</taxon>
    </lineage>
</organism>
<dbReference type="Pfam" id="PF01609">
    <property type="entry name" value="DDE_Tnp_1"/>
    <property type="match status" value="1"/>
</dbReference>
<comment type="caution">
    <text evidence="3">The sequence shown here is derived from an EMBL/GenBank/DDBJ whole genome shotgun (WGS) entry which is preliminary data.</text>
</comment>
<dbReference type="EMBL" id="JAIWIU010000021">
    <property type="protein sequence ID" value="MCA2015256.1"/>
    <property type="molecule type" value="Genomic_DNA"/>
</dbReference>
<dbReference type="InterPro" id="IPR032806">
    <property type="entry name" value="YbfD_N"/>
</dbReference>
<protein>
    <submittedName>
        <fullName evidence="3">ISAs1 family transposase</fullName>
    </submittedName>
</protein>
<dbReference type="PANTHER" id="PTHR30298:SF0">
    <property type="entry name" value="PROTEIN YBFL-RELATED"/>
    <property type="match status" value="1"/>
</dbReference>
<feature type="domain" description="Transposase IS4-like" evidence="1">
    <location>
        <begin position="105"/>
        <end position="201"/>
    </location>
</feature>
<feature type="domain" description="H repeat-associated protein N-terminal" evidence="2">
    <location>
        <begin position="8"/>
        <end position="93"/>
    </location>
</feature>
<evidence type="ECO:0000313" key="3">
    <source>
        <dbReference type="EMBL" id="MCA2015256.1"/>
    </source>
</evidence>
<dbReference type="Proteomes" id="UP001199044">
    <property type="component" value="Unassembled WGS sequence"/>
</dbReference>